<dbReference type="HAMAP" id="MF_00031">
    <property type="entry name" value="DNA_HJ_migration_RuvA"/>
    <property type="match status" value="1"/>
</dbReference>
<dbReference type="GO" id="GO:0000400">
    <property type="term" value="F:four-way junction DNA binding"/>
    <property type="evidence" value="ECO:0007669"/>
    <property type="project" value="UniProtKB-UniRule"/>
</dbReference>
<dbReference type="Pfam" id="PF01330">
    <property type="entry name" value="RuvA_N"/>
    <property type="match status" value="1"/>
</dbReference>
<organism evidence="9 12">
    <name type="scientific">Ruthenibacterium lactatiformans</name>
    <dbReference type="NCBI Taxonomy" id="1550024"/>
    <lineage>
        <taxon>Bacteria</taxon>
        <taxon>Bacillati</taxon>
        <taxon>Bacillota</taxon>
        <taxon>Clostridia</taxon>
        <taxon>Eubacteriales</taxon>
        <taxon>Oscillospiraceae</taxon>
        <taxon>Ruthenibacterium</taxon>
    </lineage>
</organism>
<dbReference type="Proteomes" id="UP000472755">
    <property type="component" value="Unassembled WGS sequence"/>
</dbReference>
<dbReference type="GO" id="GO:0005524">
    <property type="term" value="F:ATP binding"/>
    <property type="evidence" value="ECO:0007669"/>
    <property type="project" value="InterPro"/>
</dbReference>
<evidence type="ECO:0000313" key="9">
    <source>
        <dbReference type="EMBL" id="KJF39220.1"/>
    </source>
</evidence>
<feature type="domain" description="Holliday junction DNA helicase RuvA C-terminal" evidence="8">
    <location>
        <begin position="157"/>
        <end position="198"/>
    </location>
</feature>
<comment type="subunit">
    <text evidence="6">Homotetramer. Forms an RuvA(8)-RuvB(12)-Holliday junction (HJ) complex. HJ DNA is sandwiched between 2 RuvA tetramers; dsDNA enters through RuvA and exits via RuvB. An RuvB hexamer assembles on each DNA strand where it exits the tetramer. Each RuvB hexamer is contacted by two RuvA subunits (via domain III) on 2 adjacent RuvB subunits; this complex drives branch migration. In the full resolvosome a probable DNA-RuvA(4)-RuvB(12)-RuvC(2) complex forms which resolves the HJ.</text>
</comment>
<comment type="subcellular location">
    <subcellularLocation>
        <location evidence="6">Cytoplasm</location>
    </subcellularLocation>
</comment>
<dbReference type="PATRIC" id="fig|1550024.3.peg.3083"/>
<dbReference type="SUPFAM" id="SSF47781">
    <property type="entry name" value="RuvA domain 2-like"/>
    <property type="match status" value="1"/>
</dbReference>
<dbReference type="Proteomes" id="UP000032483">
    <property type="component" value="Unassembled WGS sequence"/>
</dbReference>
<protein>
    <recommendedName>
        <fullName evidence="6">Holliday junction branch migration complex subunit RuvA</fullName>
    </recommendedName>
</protein>
<proteinExistence type="inferred from homology"/>
<feature type="domain" description="DNA helicase Holliday junction RuvA type" evidence="7">
    <location>
        <begin position="1"/>
        <end position="62"/>
    </location>
</feature>
<dbReference type="EMBL" id="JXXK01000021">
    <property type="protein sequence ID" value="KJF39220.1"/>
    <property type="molecule type" value="Genomic_DNA"/>
</dbReference>
<evidence type="ECO:0000256" key="6">
    <source>
        <dbReference type="HAMAP-Rule" id="MF_00031"/>
    </source>
</evidence>
<evidence type="ECO:0000313" key="10">
    <source>
        <dbReference type="EMBL" id="MST90705.1"/>
    </source>
</evidence>
<dbReference type="SUPFAM" id="SSF50249">
    <property type="entry name" value="Nucleic acid-binding proteins"/>
    <property type="match status" value="1"/>
</dbReference>
<dbReference type="GO" id="GO:0009379">
    <property type="term" value="C:Holliday junction helicase complex"/>
    <property type="evidence" value="ECO:0007669"/>
    <property type="project" value="InterPro"/>
</dbReference>
<evidence type="ECO:0000256" key="5">
    <source>
        <dbReference type="ARBA" id="ARBA00023204"/>
    </source>
</evidence>
<dbReference type="RefSeq" id="WP_050005904.1">
    <property type="nucleotide sequence ID" value="NZ_CAOJUJ010000011.1"/>
</dbReference>
<dbReference type="EMBL" id="WMZU01000038">
    <property type="protein sequence ID" value="MTS28835.1"/>
    <property type="molecule type" value="Genomic_DNA"/>
</dbReference>
<dbReference type="CDD" id="cd14332">
    <property type="entry name" value="UBA_RuvA_C"/>
    <property type="match status" value="1"/>
</dbReference>
<evidence type="ECO:0000256" key="4">
    <source>
        <dbReference type="ARBA" id="ARBA00023172"/>
    </source>
</evidence>
<keyword evidence="2 6" id="KW-0227">DNA damage</keyword>
<feature type="region of interest" description="Domain I" evidence="6">
    <location>
        <begin position="1"/>
        <end position="64"/>
    </location>
</feature>
<name>A0A0D8IX03_9FIRM</name>
<dbReference type="InterPro" id="IPR011114">
    <property type="entry name" value="RuvA_C"/>
</dbReference>
<gene>
    <name evidence="6 10" type="primary">ruvA</name>
    <name evidence="10" type="ORF">FYJ76_01920</name>
    <name evidence="11" type="ORF">GMD59_16320</name>
    <name evidence="9" type="ORF">TQ39_13510</name>
</gene>
<dbReference type="GO" id="GO:0048476">
    <property type="term" value="C:Holliday junction resolvase complex"/>
    <property type="evidence" value="ECO:0007669"/>
    <property type="project" value="UniProtKB-UniRule"/>
</dbReference>
<dbReference type="InterPro" id="IPR012340">
    <property type="entry name" value="NA-bd_OB-fold"/>
</dbReference>
<keyword evidence="4 6" id="KW-0233">DNA recombination</keyword>
<evidence type="ECO:0000313" key="14">
    <source>
        <dbReference type="Proteomes" id="UP000472755"/>
    </source>
</evidence>
<feature type="region of interest" description="Domain III" evidence="6">
    <location>
        <begin position="154"/>
        <end position="202"/>
    </location>
</feature>
<evidence type="ECO:0000313" key="11">
    <source>
        <dbReference type="EMBL" id="MTS28835.1"/>
    </source>
</evidence>
<dbReference type="InterPro" id="IPR036267">
    <property type="entry name" value="RuvA_C_sf"/>
</dbReference>
<comment type="domain">
    <text evidence="6">Has three domains with a flexible linker between the domains II and III and assumes an 'L' shape. Domain III is highly mobile and contacts RuvB.</text>
</comment>
<evidence type="ECO:0000313" key="13">
    <source>
        <dbReference type="Proteomes" id="UP000431913"/>
    </source>
</evidence>
<evidence type="ECO:0000256" key="3">
    <source>
        <dbReference type="ARBA" id="ARBA00023125"/>
    </source>
</evidence>
<sequence>MIYCLTGKLLEKAPDYAVVSCGGVGYLAAIPSTTAGALPAVGDTCTLYTCMNVTENDVSLFGFADKESQTMFRLLTGVSGVGPKVGLAILSVLSPDRVVLAVSAGDHKAFTAASGVGPKLGQRIVLELKDKVGKGLATGLGLADASGTAAPAATGGVAQAIAALTGLGYTGSEAAQAIARLDPSLPVQELIRLALQGIGKGR</sequence>
<comment type="similarity">
    <text evidence="6">Belongs to the RuvA family.</text>
</comment>
<dbReference type="Gene3D" id="1.10.8.10">
    <property type="entry name" value="DNA helicase RuvA subunit, C-terminal domain"/>
    <property type="match status" value="1"/>
</dbReference>
<reference evidence="11 14" key="2">
    <citation type="journal article" date="2019" name="Nat. Med.">
        <title>A library of human gut bacterial isolates paired with longitudinal multiomics data enables mechanistic microbiome research.</title>
        <authorList>
            <person name="Poyet M."/>
            <person name="Groussin M."/>
            <person name="Gibbons S.M."/>
            <person name="Avila-Pacheco J."/>
            <person name="Jiang X."/>
            <person name="Kearney S.M."/>
            <person name="Perrotta A.R."/>
            <person name="Berdy B."/>
            <person name="Zhao S."/>
            <person name="Lieberman T.D."/>
            <person name="Swanson P.K."/>
            <person name="Smith M."/>
            <person name="Roesemann S."/>
            <person name="Alexander J.E."/>
            <person name="Rich S.A."/>
            <person name="Livny J."/>
            <person name="Vlamakis H."/>
            <person name="Clish C."/>
            <person name="Bullock K."/>
            <person name="Deik A."/>
            <person name="Scott J."/>
            <person name="Pierce K.A."/>
            <person name="Xavier R.J."/>
            <person name="Alm E.J."/>
        </authorList>
    </citation>
    <scope>NUCLEOTIDE SEQUENCE [LARGE SCALE GENOMIC DNA]</scope>
    <source>
        <strain evidence="11 14">BIOML-A4</strain>
    </source>
</reference>
<dbReference type="Pfam" id="PF07499">
    <property type="entry name" value="RuvA_C"/>
    <property type="match status" value="1"/>
</dbReference>
<keyword evidence="9" id="KW-0067">ATP-binding</keyword>
<dbReference type="NCBIfam" id="TIGR00084">
    <property type="entry name" value="ruvA"/>
    <property type="match status" value="1"/>
</dbReference>
<keyword evidence="9" id="KW-0347">Helicase</keyword>
<evidence type="ECO:0000259" key="7">
    <source>
        <dbReference type="Pfam" id="PF01330"/>
    </source>
</evidence>
<dbReference type="Gene3D" id="1.10.150.20">
    <property type="entry name" value="5' to 3' exonuclease, C-terminal subdomain"/>
    <property type="match status" value="1"/>
</dbReference>
<dbReference type="GO" id="GO:0009378">
    <property type="term" value="F:four-way junction helicase activity"/>
    <property type="evidence" value="ECO:0007669"/>
    <property type="project" value="InterPro"/>
</dbReference>
<keyword evidence="12" id="KW-1185">Reference proteome</keyword>
<dbReference type="Gene3D" id="2.40.50.140">
    <property type="entry name" value="Nucleic acid-binding proteins"/>
    <property type="match status" value="1"/>
</dbReference>
<dbReference type="SUPFAM" id="SSF46929">
    <property type="entry name" value="DNA helicase RuvA subunit, C-terminal domain"/>
    <property type="match status" value="1"/>
</dbReference>
<keyword evidence="5 6" id="KW-0234">DNA repair</keyword>
<dbReference type="InterPro" id="IPR013849">
    <property type="entry name" value="DNA_helicase_Holl-junc_RuvA_I"/>
</dbReference>
<dbReference type="Proteomes" id="UP000431913">
    <property type="component" value="Unassembled WGS sequence"/>
</dbReference>
<keyword evidence="9" id="KW-0547">Nucleotide-binding</keyword>
<reference evidence="10 13" key="3">
    <citation type="submission" date="2019-08" db="EMBL/GenBank/DDBJ databases">
        <title>In-depth cultivation of the pig gut microbiome towards novel bacterial diversity and tailored functional studies.</title>
        <authorList>
            <person name="Wylensek D."/>
            <person name="Hitch T.C.A."/>
            <person name="Clavel T."/>
        </authorList>
    </citation>
    <scope>NUCLEOTIDE SEQUENCE [LARGE SCALE GENOMIC DNA]</scope>
    <source>
        <strain evidence="10 13">WCA3-601-WT-6J</strain>
    </source>
</reference>
<dbReference type="InterPro" id="IPR010994">
    <property type="entry name" value="RuvA_2-like"/>
</dbReference>
<dbReference type="Pfam" id="PF14520">
    <property type="entry name" value="HHH_5"/>
    <property type="match status" value="1"/>
</dbReference>
<dbReference type="GO" id="GO:0005737">
    <property type="term" value="C:cytoplasm"/>
    <property type="evidence" value="ECO:0007669"/>
    <property type="project" value="UniProtKB-SubCell"/>
</dbReference>
<accession>A0A0D8IX03</accession>
<keyword evidence="9" id="KW-0378">Hydrolase</keyword>
<evidence type="ECO:0000256" key="2">
    <source>
        <dbReference type="ARBA" id="ARBA00022763"/>
    </source>
</evidence>
<keyword evidence="1 6" id="KW-0963">Cytoplasm</keyword>
<comment type="function">
    <text evidence="6">The RuvA-RuvB-RuvC complex processes Holliday junction (HJ) DNA during genetic recombination and DNA repair, while the RuvA-RuvB complex plays an important role in the rescue of blocked DNA replication forks via replication fork reversal (RFR). RuvA specifically binds to HJ cruciform DNA, conferring on it an open structure. The RuvB hexamer acts as an ATP-dependent pump, pulling dsDNA into and through the RuvAB complex. HJ branch migration allows RuvC to scan DNA until it finds its consensus sequence, where it cleaves and resolves the cruciform DNA.</text>
</comment>
<dbReference type="AlphaFoldDB" id="A0A0D8IX03"/>
<comment type="caution">
    <text evidence="9">The sequence shown here is derived from an EMBL/GenBank/DDBJ whole genome shotgun (WGS) entry which is preliminary data.</text>
</comment>
<reference evidence="9" key="1">
    <citation type="submission" date="2015-02" db="EMBL/GenBank/DDBJ databases">
        <title>A novel member of the family Ruminococcaceae isolated from human feces.</title>
        <authorList>
            <person name="Shkoporov A.N."/>
            <person name="Chaplin A.V."/>
            <person name="Motuzova O.V."/>
            <person name="Kafarskaia L.I."/>
            <person name="Khokhlova E.V."/>
            <person name="Efimov B.A."/>
        </authorList>
    </citation>
    <scope>NUCLEOTIDE SEQUENCE [LARGE SCALE GENOMIC DNA]</scope>
    <source>
        <strain evidence="9">585-1</strain>
    </source>
</reference>
<dbReference type="GO" id="GO:0006310">
    <property type="term" value="P:DNA recombination"/>
    <property type="evidence" value="ECO:0007669"/>
    <property type="project" value="UniProtKB-UniRule"/>
</dbReference>
<evidence type="ECO:0000256" key="1">
    <source>
        <dbReference type="ARBA" id="ARBA00022490"/>
    </source>
</evidence>
<dbReference type="InterPro" id="IPR000085">
    <property type="entry name" value="RuvA"/>
</dbReference>
<dbReference type="GeneID" id="42857583"/>
<evidence type="ECO:0000313" key="12">
    <source>
        <dbReference type="Proteomes" id="UP000032483"/>
    </source>
</evidence>
<dbReference type="GO" id="GO:0006281">
    <property type="term" value="P:DNA repair"/>
    <property type="evidence" value="ECO:0007669"/>
    <property type="project" value="UniProtKB-UniRule"/>
</dbReference>
<dbReference type="EMBL" id="VUNJ01000002">
    <property type="protein sequence ID" value="MST90705.1"/>
    <property type="molecule type" value="Genomic_DNA"/>
</dbReference>
<comment type="caution">
    <text evidence="6">Lacks conserved residue(s) required for the propagation of feature annotation.</text>
</comment>
<evidence type="ECO:0000259" key="8">
    <source>
        <dbReference type="Pfam" id="PF07499"/>
    </source>
</evidence>
<keyword evidence="3 6" id="KW-0238">DNA-binding</keyword>